<gene>
    <name evidence="1" type="ORF">DT065_01815</name>
</gene>
<reference evidence="1 2" key="1">
    <citation type="journal article" date="2018" name="J. Microbiol.">
        <title>Salicibibacter kimchii gen. nov., sp. nov., a moderately halophilic and alkalitolerant bacterium in the family Bacillaceae, isolated from kimchi.</title>
        <authorList>
            <person name="Jang J.Y."/>
            <person name="Oh Y.J."/>
            <person name="Lim S.K."/>
            <person name="Park H.K."/>
            <person name="Lee C."/>
            <person name="Kim J.Y."/>
            <person name="Lee M.A."/>
            <person name="Choi H.J."/>
        </authorList>
    </citation>
    <scope>NUCLEOTIDE SEQUENCE [LARGE SCALE GENOMIC DNA]</scope>
    <source>
        <strain evidence="1 2">NKC1-1</strain>
    </source>
</reference>
<accession>A0A345BV95</accession>
<sequence>MIATSSYDVVHIIMTFISRIHWLHANRYWMKPSFFYPDGKRPLFQRSEFAEIGKGFFQDFPISGFRCLISGKAGDEHPCGDAQDVLMPALPQDGRF</sequence>
<proteinExistence type="predicted"/>
<dbReference type="KEGG" id="rue:DT065_01815"/>
<dbReference type="Proteomes" id="UP000252100">
    <property type="component" value="Chromosome"/>
</dbReference>
<evidence type="ECO:0000313" key="2">
    <source>
        <dbReference type="Proteomes" id="UP000252100"/>
    </source>
</evidence>
<dbReference type="AlphaFoldDB" id="A0A345BV95"/>
<dbReference type="EMBL" id="CP031092">
    <property type="protein sequence ID" value="AXF54876.1"/>
    <property type="molecule type" value="Genomic_DNA"/>
</dbReference>
<name>A0A345BV95_9BACI</name>
<protein>
    <submittedName>
        <fullName evidence="1">Uncharacterized protein</fullName>
    </submittedName>
</protein>
<keyword evidence="2" id="KW-1185">Reference proteome</keyword>
<evidence type="ECO:0000313" key="1">
    <source>
        <dbReference type="EMBL" id="AXF54876.1"/>
    </source>
</evidence>
<organism evidence="1 2">
    <name type="scientific">Salicibibacter kimchii</name>
    <dbReference type="NCBI Taxonomy" id="2099786"/>
    <lineage>
        <taxon>Bacteria</taxon>
        <taxon>Bacillati</taxon>
        <taxon>Bacillota</taxon>
        <taxon>Bacilli</taxon>
        <taxon>Bacillales</taxon>
        <taxon>Bacillaceae</taxon>
        <taxon>Salicibibacter</taxon>
    </lineage>
</organism>